<evidence type="ECO:0000313" key="2">
    <source>
        <dbReference type="EMBL" id="GEB61466.1"/>
    </source>
</evidence>
<gene>
    <name evidence="2" type="ORF">SGA01_70710</name>
</gene>
<dbReference type="RefSeq" id="WP_141301872.1">
    <property type="nucleotide sequence ID" value="NZ_BJMN01000057.1"/>
</dbReference>
<sequence length="160" mass="16581">MHLMTLLLTLGLLWPVGPPPPEILRGWQPPAGPYGPGHRGVDLAAPPDSPVHAPAAGTVSFAGPVGGRGVLTLTFPGTGAPPLRTTFSPVTPLVRAGTRVAAGTPVARVAPGTHCPETCLHWGLLRGDTYLNPLLLVRRAPSRLLPVDGGFGPTVRPESR</sequence>
<dbReference type="InterPro" id="IPR011055">
    <property type="entry name" value="Dup_hybrid_motif"/>
</dbReference>
<dbReference type="Gene3D" id="2.70.70.10">
    <property type="entry name" value="Glucose Permease (Domain IIA)"/>
    <property type="match status" value="1"/>
</dbReference>
<dbReference type="Proteomes" id="UP000315226">
    <property type="component" value="Unassembled WGS sequence"/>
</dbReference>
<keyword evidence="3" id="KW-1185">Reference proteome</keyword>
<dbReference type="AlphaFoldDB" id="A0A4Y3RUS9"/>
<organism evidence="2 3">
    <name type="scientific">Streptomyces gardneri</name>
    <dbReference type="NCBI Taxonomy" id="66892"/>
    <lineage>
        <taxon>Bacteria</taxon>
        <taxon>Bacillati</taxon>
        <taxon>Actinomycetota</taxon>
        <taxon>Actinomycetes</taxon>
        <taxon>Kitasatosporales</taxon>
        <taxon>Streptomycetaceae</taxon>
        <taxon>Streptomyces</taxon>
    </lineage>
</organism>
<dbReference type="SUPFAM" id="SSF51261">
    <property type="entry name" value="Duplicated hybrid motif"/>
    <property type="match status" value="1"/>
</dbReference>
<name>A0A4Y3RUS9_9ACTN</name>
<evidence type="ECO:0000259" key="1">
    <source>
        <dbReference type="Pfam" id="PF01551"/>
    </source>
</evidence>
<dbReference type="OrthoDB" id="5245088at2"/>
<proteinExistence type="predicted"/>
<protein>
    <recommendedName>
        <fullName evidence="1">M23ase beta-sheet core domain-containing protein</fullName>
    </recommendedName>
</protein>
<dbReference type="Pfam" id="PF01551">
    <property type="entry name" value="Peptidase_M23"/>
    <property type="match status" value="1"/>
</dbReference>
<accession>A0A4Y3RUS9</accession>
<comment type="caution">
    <text evidence="2">The sequence shown here is derived from an EMBL/GenBank/DDBJ whole genome shotgun (WGS) entry which is preliminary data.</text>
</comment>
<dbReference type="InterPro" id="IPR016047">
    <property type="entry name" value="M23ase_b-sheet_dom"/>
</dbReference>
<reference evidence="2 3" key="1">
    <citation type="submission" date="2019-06" db="EMBL/GenBank/DDBJ databases">
        <title>Whole genome shotgun sequence of Streptomyces gardneri NBRC 12865.</title>
        <authorList>
            <person name="Hosoyama A."/>
            <person name="Uohara A."/>
            <person name="Ohji S."/>
            <person name="Ichikawa N."/>
        </authorList>
    </citation>
    <scope>NUCLEOTIDE SEQUENCE [LARGE SCALE GENOMIC DNA]</scope>
    <source>
        <strain evidence="2 3">NBRC 12865</strain>
    </source>
</reference>
<dbReference type="EMBL" id="BJMN01000057">
    <property type="protein sequence ID" value="GEB61466.1"/>
    <property type="molecule type" value="Genomic_DNA"/>
</dbReference>
<dbReference type="CDD" id="cd12797">
    <property type="entry name" value="M23_peptidase"/>
    <property type="match status" value="1"/>
</dbReference>
<feature type="domain" description="M23ase beta-sheet core" evidence="1">
    <location>
        <begin position="37"/>
        <end position="133"/>
    </location>
</feature>
<evidence type="ECO:0000313" key="3">
    <source>
        <dbReference type="Proteomes" id="UP000315226"/>
    </source>
</evidence>